<keyword evidence="2" id="KW-1015">Disulfide bond</keyword>
<keyword evidence="6" id="KW-1185">Reference proteome</keyword>
<name>A0A9Q0IYL8_9TELE</name>
<protein>
    <recommendedName>
        <fullName evidence="7">C-type lectin domain-containing protein</fullName>
    </recommendedName>
</protein>
<evidence type="ECO:0000256" key="4">
    <source>
        <dbReference type="SAM" id="Phobius"/>
    </source>
</evidence>
<sequence>MEEDIYSKPVKGRKVKSTQAEEAWQETGDYWREEVVDIYVGLDVAGPQAQQQEPAPQSMERETQTGVPANRQNKRLSTVAGCLALLCLLLLAGLIGLLILQVRVTGLNERMRSALGNAVQDLNTTLTQQHALQKMLKDGGVNICKCWQKGSSCSCYYISNSKESWLKSQQACKESGSDLIVINSSEEKQTCAPHFHDEYSESQQVQPRGPHFRAFLLISILPRLFLVLLLVERHLHLVFLSVGLLCFLQAGLNIALRLGWKESRDLPETTFQNVTRLCDEAGQTADSSMGRHDRREQGGVLEVAGRDSSNPSKIVLGPGAAGRRWRGGLRGDPRSS</sequence>
<dbReference type="OrthoDB" id="2142683at2759"/>
<feature type="region of interest" description="Disordered" evidence="3">
    <location>
        <begin position="1"/>
        <end position="23"/>
    </location>
</feature>
<keyword evidence="1" id="KW-0430">Lectin</keyword>
<dbReference type="EMBL" id="JANIIK010000034">
    <property type="protein sequence ID" value="KAJ3614546.1"/>
    <property type="molecule type" value="Genomic_DNA"/>
</dbReference>
<organism evidence="5 6">
    <name type="scientific">Muraenolepis orangiensis</name>
    <name type="common">Patagonian moray cod</name>
    <dbReference type="NCBI Taxonomy" id="630683"/>
    <lineage>
        <taxon>Eukaryota</taxon>
        <taxon>Metazoa</taxon>
        <taxon>Chordata</taxon>
        <taxon>Craniata</taxon>
        <taxon>Vertebrata</taxon>
        <taxon>Euteleostomi</taxon>
        <taxon>Actinopterygii</taxon>
        <taxon>Neopterygii</taxon>
        <taxon>Teleostei</taxon>
        <taxon>Neoteleostei</taxon>
        <taxon>Acanthomorphata</taxon>
        <taxon>Zeiogadaria</taxon>
        <taxon>Gadariae</taxon>
        <taxon>Gadiformes</taxon>
        <taxon>Muraenolepidoidei</taxon>
        <taxon>Muraenolepididae</taxon>
        <taxon>Muraenolepis</taxon>
    </lineage>
</organism>
<feature type="transmembrane region" description="Helical" evidence="4">
    <location>
        <begin position="237"/>
        <end position="256"/>
    </location>
</feature>
<dbReference type="InterPro" id="IPR051379">
    <property type="entry name" value="C-type_Lectin_Receptor_IMM"/>
</dbReference>
<dbReference type="Gene3D" id="3.10.100.10">
    <property type="entry name" value="Mannose-Binding Protein A, subunit A"/>
    <property type="match status" value="1"/>
</dbReference>
<evidence type="ECO:0000313" key="6">
    <source>
        <dbReference type="Proteomes" id="UP001148018"/>
    </source>
</evidence>
<feature type="transmembrane region" description="Helical" evidence="4">
    <location>
        <begin position="78"/>
        <end position="102"/>
    </location>
</feature>
<dbReference type="PANTHER" id="PTHR46746:SF9">
    <property type="entry name" value="CD209 ANTIGEN-LIKE PROTEIN C-LIKE"/>
    <property type="match status" value="1"/>
</dbReference>
<dbReference type="InterPro" id="IPR016186">
    <property type="entry name" value="C-type_lectin-like/link_sf"/>
</dbReference>
<gene>
    <name evidence="5" type="ORF">NHX12_018118</name>
</gene>
<dbReference type="InterPro" id="IPR016187">
    <property type="entry name" value="CTDL_fold"/>
</dbReference>
<keyword evidence="4" id="KW-1133">Transmembrane helix</keyword>
<evidence type="ECO:0000256" key="1">
    <source>
        <dbReference type="ARBA" id="ARBA00022734"/>
    </source>
</evidence>
<evidence type="ECO:0008006" key="7">
    <source>
        <dbReference type="Google" id="ProtNLM"/>
    </source>
</evidence>
<dbReference type="SUPFAM" id="SSF56436">
    <property type="entry name" value="C-type lectin-like"/>
    <property type="match status" value="1"/>
</dbReference>
<comment type="caution">
    <text evidence="5">The sequence shown here is derived from an EMBL/GenBank/DDBJ whole genome shotgun (WGS) entry which is preliminary data.</text>
</comment>
<proteinExistence type="predicted"/>
<evidence type="ECO:0000313" key="5">
    <source>
        <dbReference type="EMBL" id="KAJ3614546.1"/>
    </source>
</evidence>
<accession>A0A9Q0IYL8</accession>
<dbReference type="AlphaFoldDB" id="A0A9Q0IYL8"/>
<evidence type="ECO:0000256" key="2">
    <source>
        <dbReference type="ARBA" id="ARBA00023157"/>
    </source>
</evidence>
<reference evidence="5" key="1">
    <citation type="submission" date="2022-07" db="EMBL/GenBank/DDBJ databases">
        <title>Chromosome-level genome of Muraenolepis orangiensis.</title>
        <authorList>
            <person name="Kim J."/>
        </authorList>
    </citation>
    <scope>NUCLEOTIDE SEQUENCE</scope>
    <source>
        <strain evidence="5">KU_S4_2022</strain>
        <tissue evidence="5">Muscle</tissue>
    </source>
</reference>
<dbReference type="Proteomes" id="UP001148018">
    <property type="component" value="Unassembled WGS sequence"/>
</dbReference>
<keyword evidence="4" id="KW-0812">Transmembrane</keyword>
<dbReference type="GO" id="GO:0030246">
    <property type="term" value="F:carbohydrate binding"/>
    <property type="evidence" value="ECO:0007669"/>
    <property type="project" value="UniProtKB-KW"/>
</dbReference>
<evidence type="ECO:0000256" key="3">
    <source>
        <dbReference type="SAM" id="MobiDB-lite"/>
    </source>
</evidence>
<feature type="region of interest" description="Disordered" evidence="3">
    <location>
        <begin position="283"/>
        <end position="336"/>
    </location>
</feature>
<keyword evidence="4" id="KW-0472">Membrane</keyword>
<dbReference type="PANTHER" id="PTHR46746">
    <property type="entry name" value="KILLER CELL LECTIN-LIKE RECEPTOR SUBFAMILY F MEMBER 2"/>
    <property type="match status" value="1"/>
</dbReference>